<dbReference type="EMBL" id="JAAMOD010000325">
    <property type="protein sequence ID" value="KAF5230979.1"/>
    <property type="molecule type" value="Genomic_DNA"/>
</dbReference>
<name>A0AAN5Z2Y7_FUSAU</name>
<evidence type="ECO:0000313" key="1">
    <source>
        <dbReference type="EMBL" id="KAF5230979.1"/>
    </source>
</evidence>
<keyword evidence="2" id="KW-1185">Reference proteome</keyword>
<sequence length="158" mass="17298">METTRTNSMPNDVFHEDYLTSAPQEGMIETQAMFSIEYEQGVSKALDFDWALINLPERGQWRPNAFMSTANSPRLLFFSEIATACPEKEAAVLIVTSGNIVKQGRLQPVPSFLGGTNDNKPSIVWSVIVPELNGLTHGDSGSIVVNARTNVVYGHVVA</sequence>
<reference evidence="1 2" key="1">
    <citation type="submission" date="2020-02" db="EMBL/GenBank/DDBJ databases">
        <title>Identification and distribution of gene clusters putatively required for synthesis of sphingolipid metabolism inhibitors in phylogenetically diverse species of the filamentous fungus Fusarium.</title>
        <authorList>
            <person name="Kim H.-S."/>
            <person name="Busman M."/>
            <person name="Brown D.W."/>
            <person name="Divon H."/>
            <person name="Uhlig S."/>
            <person name="Proctor R.H."/>
        </authorList>
    </citation>
    <scope>NUCLEOTIDE SEQUENCE [LARGE SCALE GENOMIC DNA]</scope>
    <source>
        <strain evidence="1 2">NRRL 2903</strain>
    </source>
</reference>
<accession>A0AAN5Z2Y7</accession>
<evidence type="ECO:0000313" key="2">
    <source>
        <dbReference type="Proteomes" id="UP000537989"/>
    </source>
</evidence>
<proteinExistence type="predicted"/>
<dbReference type="AlphaFoldDB" id="A0AAN5Z2Y7"/>
<gene>
    <name evidence="1" type="ORF">FAUST_9546</name>
</gene>
<dbReference type="Proteomes" id="UP000537989">
    <property type="component" value="Unassembled WGS sequence"/>
</dbReference>
<protein>
    <submittedName>
        <fullName evidence="1">Uncharacterized protein</fullName>
    </submittedName>
</protein>
<comment type="caution">
    <text evidence="1">The sequence shown here is derived from an EMBL/GenBank/DDBJ whole genome shotgun (WGS) entry which is preliminary data.</text>
</comment>
<organism evidence="1 2">
    <name type="scientific">Fusarium austroamericanum</name>
    <dbReference type="NCBI Taxonomy" id="282268"/>
    <lineage>
        <taxon>Eukaryota</taxon>
        <taxon>Fungi</taxon>
        <taxon>Dikarya</taxon>
        <taxon>Ascomycota</taxon>
        <taxon>Pezizomycotina</taxon>
        <taxon>Sordariomycetes</taxon>
        <taxon>Hypocreomycetidae</taxon>
        <taxon>Hypocreales</taxon>
        <taxon>Nectriaceae</taxon>
        <taxon>Fusarium</taxon>
    </lineage>
</organism>